<dbReference type="GO" id="GO:0004519">
    <property type="term" value="F:endonuclease activity"/>
    <property type="evidence" value="ECO:0007669"/>
    <property type="project" value="InterPro"/>
</dbReference>
<gene>
    <name evidence="3" type="ORF">P0091_02</name>
</gene>
<evidence type="ECO:0000259" key="2">
    <source>
        <dbReference type="Pfam" id="PF20441"/>
    </source>
</evidence>
<evidence type="ECO:0000313" key="4">
    <source>
        <dbReference type="Proteomes" id="UP000221146"/>
    </source>
</evidence>
<dbReference type="Pfam" id="PF03354">
    <property type="entry name" value="TerL_ATPase"/>
    <property type="match status" value="1"/>
</dbReference>
<dbReference type="EMBL" id="KY705251">
    <property type="protein sequence ID" value="ARU12960.1"/>
    <property type="molecule type" value="Genomic_DNA"/>
</dbReference>
<dbReference type="InterPro" id="IPR027417">
    <property type="entry name" value="P-loop_NTPase"/>
</dbReference>
<dbReference type="InterPro" id="IPR005021">
    <property type="entry name" value="Terminase_largesu-like"/>
</dbReference>
<accession>A0A286QMI2</accession>
<name>A0A286QMI2_9CAUD</name>
<dbReference type="PANTHER" id="PTHR41287">
    <property type="match status" value="1"/>
</dbReference>
<evidence type="ECO:0000259" key="1">
    <source>
        <dbReference type="Pfam" id="PF03354"/>
    </source>
</evidence>
<dbReference type="InterPro" id="IPR046462">
    <property type="entry name" value="TerL_nuclease"/>
</dbReference>
<reference evidence="3 4" key="1">
    <citation type="journal article" date="2017" name="Front. Microbiol.">
        <title>Global Survey and Genome Exploration of Bacteriophages Infecting the Lactic Acid Bacterium Streptococcus thermophilus.</title>
        <authorList>
            <person name="McDonnell B."/>
            <person name="Mahony J."/>
            <person name="Hanemaaijer L."/>
            <person name="Neve H."/>
            <person name="Noben J.-P."/>
            <person name="Lugli G.A."/>
            <person name="Ventura M."/>
            <person name="Kouwen T.R."/>
            <person name="van Sinderen D."/>
        </authorList>
    </citation>
    <scope>NUCLEOTIDE SEQUENCE [LARGE SCALE GENOMIC DNA]</scope>
</reference>
<feature type="domain" description="Terminase large subunit-like ATPase" evidence="1">
    <location>
        <begin position="105"/>
        <end position="260"/>
    </location>
</feature>
<keyword evidence="4" id="KW-1185">Reference proteome</keyword>
<evidence type="ECO:0000313" key="3">
    <source>
        <dbReference type="EMBL" id="ARU12960.1"/>
    </source>
</evidence>
<sequence>MRNIAKIDLTKSKDVIGAYNSIDFSYERKTYTDYGTKYCFDVLDGKIIAGYNIQLACFRHLRDLQRQGQDDFPYVYSVDAFNRFLKFLSLVPNVDDLSQKLEPMDWQLFIFSQIFAWFDLDNVPRFSNIIISIARSQGKTMIAGICLNFSYLIEIIGQSNQDFLVSSLNFDQTMKLFTYVKSMMARIIENEPFKSLAEETQLQLYSREIKSLLDANTINTISFESGKFDGKHFKLAVADEVGELRTDEGISKITSGQVNTEGSRFIEISTSYQIPDVPFHQEQKKLIEIMERDFDRSGDDQLCLIWSQDNLEEVFKPETWAKSNPLLNHPELKEGLMKGLLSERDKKLLMGKLADFQVKNMNCWLLADSNSFLDLKDIENAVIPEFDRRGKRVYVGLDASMFSDNTAIGFVYPYVGEDGSHKWHIEQHSFIPWQQAGSLEAKMEQDGVNYRELETKGFCTITSHPQGLINPEEVYRWFCDYVEDNQLDVVFFGYDAMGVSKIIKALESNTSFPLMPIRQRTSELKDPTKFLQTLFIEGNITRLDDEIMRKALINAVIKEDNIGIQVDKMKSTYKIDVVDALIDAFYDAMYAFEDYAITNNPTWKVEHMSQEAVLAWLKNPESGLLEEY</sequence>
<organism evidence="3 4">
    <name type="scientific">Streptococcus phage P0091</name>
    <dbReference type="NCBI Taxonomy" id="1971410"/>
    <lineage>
        <taxon>Viruses</taxon>
        <taxon>Duplodnaviria</taxon>
        <taxon>Heunggongvirae</taxon>
        <taxon>Uroviricota</taxon>
        <taxon>Caudoviricetes</taxon>
        <taxon>Aliceevansviridae</taxon>
        <taxon>Moineauvirus</taxon>
        <taxon>Moineauvirus P0091</taxon>
    </lineage>
</organism>
<dbReference type="InterPro" id="IPR046461">
    <property type="entry name" value="TerL_ATPase"/>
</dbReference>
<dbReference type="Gene3D" id="3.40.50.300">
    <property type="entry name" value="P-loop containing nucleotide triphosphate hydrolases"/>
    <property type="match status" value="1"/>
</dbReference>
<dbReference type="PANTHER" id="PTHR41287:SF1">
    <property type="entry name" value="PROTEIN YMFN"/>
    <property type="match status" value="1"/>
</dbReference>
<dbReference type="Pfam" id="PF20441">
    <property type="entry name" value="TerL_nuclease"/>
    <property type="match status" value="1"/>
</dbReference>
<dbReference type="Proteomes" id="UP000221146">
    <property type="component" value="Segment"/>
</dbReference>
<protein>
    <submittedName>
        <fullName evidence="3">TerL</fullName>
    </submittedName>
</protein>
<proteinExistence type="predicted"/>
<feature type="domain" description="Terminase large subunit-like endonuclease" evidence="2">
    <location>
        <begin position="307"/>
        <end position="588"/>
    </location>
</feature>